<accession>A0ABV0SLH1</accession>
<name>A0ABV0SLH1_9TELE</name>
<evidence type="ECO:0000313" key="2">
    <source>
        <dbReference type="Proteomes" id="UP001482620"/>
    </source>
</evidence>
<keyword evidence="2" id="KW-1185">Reference proteome</keyword>
<gene>
    <name evidence="1" type="ORF">ILYODFUR_011065</name>
</gene>
<protein>
    <submittedName>
        <fullName evidence="1">Uncharacterized protein</fullName>
    </submittedName>
</protein>
<dbReference type="EMBL" id="JAHRIQ010000824">
    <property type="protein sequence ID" value="MEQ2220976.1"/>
    <property type="molecule type" value="Genomic_DNA"/>
</dbReference>
<dbReference type="Proteomes" id="UP001482620">
    <property type="component" value="Unassembled WGS sequence"/>
</dbReference>
<reference evidence="1 2" key="1">
    <citation type="submission" date="2021-06" db="EMBL/GenBank/DDBJ databases">
        <authorList>
            <person name="Palmer J.M."/>
        </authorList>
    </citation>
    <scope>NUCLEOTIDE SEQUENCE [LARGE SCALE GENOMIC DNA]</scope>
    <source>
        <strain evidence="2">if_2019</strain>
        <tissue evidence="1">Muscle</tissue>
    </source>
</reference>
<sequence>MHKDPWPGIEPRTFLLQGKSASNCATVQPMKYIMRQIINNIKTEKKHVSVIVEEYWKMFYCIFMYFRLWLRHAMDMEGAELHRCSLCIMPLKAPCCSCHRMT</sequence>
<evidence type="ECO:0000313" key="1">
    <source>
        <dbReference type="EMBL" id="MEQ2220976.1"/>
    </source>
</evidence>
<comment type="caution">
    <text evidence="1">The sequence shown here is derived from an EMBL/GenBank/DDBJ whole genome shotgun (WGS) entry which is preliminary data.</text>
</comment>
<organism evidence="1 2">
    <name type="scientific">Ilyodon furcidens</name>
    <name type="common">goldbreast splitfin</name>
    <dbReference type="NCBI Taxonomy" id="33524"/>
    <lineage>
        <taxon>Eukaryota</taxon>
        <taxon>Metazoa</taxon>
        <taxon>Chordata</taxon>
        <taxon>Craniata</taxon>
        <taxon>Vertebrata</taxon>
        <taxon>Euteleostomi</taxon>
        <taxon>Actinopterygii</taxon>
        <taxon>Neopterygii</taxon>
        <taxon>Teleostei</taxon>
        <taxon>Neoteleostei</taxon>
        <taxon>Acanthomorphata</taxon>
        <taxon>Ovalentaria</taxon>
        <taxon>Atherinomorphae</taxon>
        <taxon>Cyprinodontiformes</taxon>
        <taxon>Goodeidae</taxon>
        <taxon>Ilyodon</taxon>
    </lineage>
</organism>
<proteinExistence type="predicted"/>